<dbReference type="InterPro" id="IPR000550">
    <property type="entry name" value="Hppk"/>
</dbReference>
<dbReference type="GO" id="GO:0005740">
    <property type="term" value="C:mitochondrial envelope"/>
    <property type="evidence" value="ECO:0007669"/>
    <property type="project" value="TreeGrafter"/>
</dbReference>
<keyword evidence="8" id="KW-0479">Metal-binding</keyword>
<dbReference type="Pfam" id="PF01288">
    <property type="entry name" value="HPPK"/>
    <property type="match status" value="1"/>
</dbReference>
<evidence type="ECO:0000256" key="13">
    <source>
        <dbReference type="ARBA" id="ARBA00022909"/>
    </source>
</evidence>
<dbReference type="GO" id="GO:0016301">
    <property type="term" value="F:kinase activity"/>
    <property type="evidence" value="ECO:0007669"/>
    <property type="project" value="UniProtKB-KW"/>
</dbReference>
<evidence type="ECO:0000256" key="6">
    <source>
        <dbReference type="ARBA" id="ARBA00009951"/>
    </source>
</evidence>
<evidence type="ECO:0000256" key="10">
    <source>
        <dbReference type="ARBA" id="ARBA00022777"/>
    </source>
</evidence>
<keyword evidence="9" id="KW-0547">Nucleotide-binding</keyword>
<dbReference type="SUPFAM" id="SSF51717">
    <property type="entry name" value="Dihydropteroate synthetase-like"/>
    <property type="match status" value="1"/>
</dbReference>
<dbReference type="GO" id="GO:0003848">
    <property type="term" value="F:2-amino-4-hydroxy-6-hydroxymethyldihydropteridine diphosphokinase activity"/>
    <property type="evidence" value="ECO:0007669"/>
    <property type="project" value="UniProtKB-EC"/>
</dbReference>
<evidence type="ECO:0000256" key="1">
    <source>
        <dbReference type="ARBA" id="ARBA00000012"/>
    </source>
</evidence>
<dbReference type="InterPro" id="IPR045031">
    <property type="entry name" value="DHP_synth-like"/>
</dbReference>
<accession>A0AAV5AU22</accession>
<keyword evidence="7" id="KW-0808">Transferase</keyword>
<evidence type="ECO:0000256" key="7">
    <source>
        <dbReference type="ARBA" id="ARBA00022679"/>
    </source>
</evidence>
<dbReference type="Proteomes" id="UP001050691">
    <property type="component" value="Unassembled WGS sequence"/>
</dbReference>
<evidence type="ECO:0000256" key="12">
    <source>
        <dbReference type="ARBA" id="ARBA00022842"/>
    </source>
</evidence>
<dbReference type="GO" id="GO:0046654">
    <property type="term" value="P:tetrahydrofolate biosynthetic process"/>
    <property type="evidence" value="ECO:0007669"/>
    <property type="project" value="TreeGrafter"/>
</dbReference>
<dbReference type="PANTHER" id="PTHR20941">
    <property type="entry name" value="FOLATE SYNTHESIS PROTEINS"/>
    <property type="match status" value="1"/>
</dbReference>
<evidence type="ECO:0000256" key="5">
    <source>
        <dbReference type="ARBA" id="ARBA00005051"/>
    </source>
</evidence>
<dbReference type="Pfam" id="PF00809">
    <property type="entry name" value="Pterin_bind"/>
    <property type="match status" value="1"/>
</dbReference>
<comment type="catalytic activity">
    <reaction evidence="1">
        <text>(7,8-dihydropterin-6-yl)methyl diphosphate + 4-aminobenzoate = 7,8-dihydropteroate + diphosphate</text>
        <dbReference type="Rhea" id="RHEA:19949"/>
        <dbReference type="ChEBI" id="CHEBI:17836"/>
        <dbReference type="ChEBI" id="CHEBI:17839"/>
        <dbReference type="ChEBI" id="CHEBI:33019"/>
        <dbReference type="ChEBI" id="CHEBI:72950"/>
        <dbReference type="EC" id="2.5.1.15"/>
    </reaction>
</comment>
<dbReference type="EMBL" id="BPWL01000013">
    <property type="protein sequence ID" value="GJJ16138.1"/>
    <property type="molecule type" value="Genomic_DNA"/>
</dbReference>
<sequence>MDHIVAVAIGSNVGNRYGNIESALRYLEANTDVVEICDTSFLYESEPMYVLEQDRFLNCAILIETRLKPLELLAFLKQTEEIIGRTKTIRNGPRAIDLDIIFYDDLTFDNRKLSTDGSIEGELIIPHFRVHEREFVLRPLMDIIPEFTHPLIKETVRVMYRNLMDSNPSTLNKVLPFPSPRHTSIGPILWPLAHKTYLMAAINATPDSFSLTKPSTTESAIKEGMLAVEHGADILDVGGYSTRPNATLVSAEEETNRVVPVIRGLRQSGLVLPISVDTFRPIVLRAAVEAGANCLNDVTALSGDESDTTEMDNNRCEEMKTTVRELGIPIIMMHSRGALNASRHKNYGPEGILQGVKDELGGKVTSALQSGIRRWNLIIDPGFGFSKTVDGNLELLRRFRDITLSSDVNGIDIRNPLIGFPTLAGISRKSFLGNLLQRETTPQDREWATGAAAIAAVQQGADIVRIHRVPEIRDMVRIADRVWRNTRKFIKYRVGVCERS</sequence>
<comment type="catalytic activity">
    <reaction evidence="2">
        <text>6-hydroxymethyl-7,8-dihydropterin + ATP = (7,8-dihydropterin-6-yl)methyl diphosphate + AMP + H(+)</text>
        <dbReference type="Rhea" id="RHEA:11412"/>
        <dbReference type="ChEBI" id="CHEBI:15378"/>
        <dbReference type="ChEBI" id="CHEBI:30616"/>
        <dbReference type="ChEBI" id="CHEBI:44841"/>
        <dbReference type="ChEBI" id="CHEBI:72950"/>
        <dbReference type="ChEBI" id="CHEBI:456215"/>
        <dbReference type="EC" id="2.7.6.3"/>
    </reaction>
</comment>
<comment type="similarity">
    <text evidence="6">In the C-terminal section; belongs to the DHPS family.</text>
</comment>
<organism evidence="16 17">
    <name type="scientific">Clathrus columnatus</name>
    <dbReference type="NCBI Taxonomy" id="1419009"/>
    <lineage>
        <taxon>Eukaryota</taxon>
        <taxon>Fungi</taxon>
        <taxon>Dikarya</taxon>
        <taxon>Basidiomycota</taxon>
        <taxon>Agaricomycotina</taxon>
        <taxon>Agaricomycetes</taxon>
        <taxon>Phallomycetidae</taxon>
        <taxon>Phallales</taxon>
        <taxon>Clathraceae</taxon>
        <taxon>Clathrus</taxon>
    </lineage>
</organism>
<keyword evidence="13" id="KW-0289">Folate biosynthesis</keyword>
<evidence type="ECO:0000256" key="3">
    <source>
        <dbReference type="ARBA" id="ARBA00001946"/>
    </source>
</evidence>
<keyword evidence="10" id="KW-0418">Kinase</keyword>
<dbReference type="CDD" id="cd00483">
    <property type="entry name" value="HPPK"/>
    <property type="match status" value="1"/>
</dbReference>
<keyword evidence="12" id="KW-0460">Magnesium</keyword>
<feature type="domain" description="Pterin-binding" evidence="15">
    <location>
        <begin position="196"/>
        <end position="477"/>
    </location>
</feature>
<dbReference type="InterPro" id="IPR035907">
    <property type="entry name" value="Hppk_sf"/>
</dbReference>
<dbReference type="GO" id="GO:0046872">
    <property type="term" value="F:metal ion binding"/>
    <property type="evidence" value="ECO:0007669"/>
    <property type="project" value="UniProtKB-KW"/>
</dbReference>
<evidence type="ECO:0000256" key="9">
    <source>
        <dbReference type="ARBA" id="ARBA00022741"/>
    </source>
</evidence>
<comment type="pathway">
    <text evidence="5">Cofactor biosynthesis; tetrahydrofolate biosynthesis; 2-amino-4-hydroxy-6-hydroxymethyl-7,8-dihydropteridine diphosphate from 7,8-dihydroneopterin triphosphate: step 4/4.</text>
</comment>
<dbReference type="GO" id="GO:0005524">
    <property type="term" value="F:ATP binding"/>
    <property type="evidence" value="ECO:0007669"/>
    <property type="project" value="UniProtKB-KW"/>
</dbReference>
<evidence type="ECO:0000313" key="17">
    <source>
        <dbReference type="Proteomes" id="UP001050691"/>
    </source>
</evidence>
<dbReference type="Gene3D" id="3.30.70.560">
    <property type="entry name" value="7,8-Dihydro-6-hydroxymethylpterin-pyrophosphokinase HPPK"/>
    <property type="match status" value="1"/>
</dbReference>
<dbReference type="NCBIfam" id="TIGR01496">
    <property type="entry name" value="DHPS"/>
    <property type="match status" value="1"/>
</dbReference>
<dbReference type="SUPFAM" id="SSF55083">
    <property type="entry name" value="6-hydroxymethyl-7,8-dihydropterin pyrophosphokinase, HPPK"/>
    <property type="match status" value="1"/>
</dbReference>
<evidence type="ECO:0000256" key="4">
    <source>
        <dbReference type="ARBA" id="ARBA00004763"/>
    </source>
</evidence>
<comment type="cofactor">
    <cofactor evidence="3">
        <name>Mg(2+)</name>
        <dbReference type="ChEBI" id="CHEBI:18420"/>
    </cofactor>
</comment>
<dbReference type="InterPro" id="IPR011005">
    <property type="entry name" value="Dihydropteroate_synth-like_sf"/>
</dbReference>
<keyword evidence="14" id="KW-0511">Multifunctional enzyme</keyword>
<dbReference type="Gene3D" id="3.20.20.20">
    <property type="entry name" value="Dihydropteroate synthase-like"/>
    <property type="match status" value="1"/>
</dbReference>
<evidence type="ECO:0000256" key="14">
    <source>
        <dbReference type="ARBA" id="ARBA00023268"/>
    </source>
</evidence>
<dbReference type="GO" id="GO:0004156">
    <property type="term" value="F:dihydropteroate synthase activity"/>
    <property type="evidence" value="ECO:0007669"/>
    <property type="project" value="UniProtKB-EC"/>
</dbReference>
<evidence type="ECO:0000259" key="15">
    <source>
        <dbReference type="PROSITE" id="PS50972"/>
    </source>
</evidence>
<comment type="caution">
    <text evidence="16">The sequence shown here is derived from an EMBL/GenBank/DDBJ whole genome shotgun (WGS) entry which is preliminary data.</text>
</comment>
<dbReference type="NCBIfam" id="TIGR01498">
    <property type="entry name" value="folK"/>
    <property type="match status" value="1"/>
</dbReference>
<dbReference type="GO" id="GO:0046656">
    <property type="term" value="P:folic acid biosynthetic process"/>
    <property type="evidence" value="ECO:0007669"/>
    <property type="project" value="UniProtKB-KW"/>
</dbReference>
<dbReference type="AlphaFoldDB" id="A0AAV5AU22"/>
<keyword evidence="17" id="KW-1185">Reference proteome</keyword>
<dbReference type="PROSITE" id="PS00794">
    <property type="entry name" value="HPPK"/>
    <property type="match status" value="1"/>
</dbReference>
<dbReference type="InterPro" id="IPR000489">
    <property type="entry name" value="Pterin-binding_dom"/>
</dbReference>
<comment type="pathway">
    <text evidence="4">Cofactor biosynthesis; tetrahydrofolate biosynthesis; 7,8-dihydrofolate from 2-amino-4-hydroxy-6-hydroxymethyl-7,8-dihydropteridine diphosphate and 4-aminobenzoate: step 1/2.</text>
</comment>
<protein>
    <recommendedName>
        <fullName evidence="15">Pterin-binding domain-containing protein</fullName>
    </recommendedName>
</protein>
<dbReference type="InterPro" id="IPR006390">
    <property type="entry name" value="DHP_synth_dom"/>
</dbReference>
<gene>
    <name evidence="16" type="ORF">Clacol_010418</name>
</gene>
<evidence type="ECO:0000256" key="8">
    <source>
        <dbReference type="ARBA" id="ARBA00022723"/>
    </source>
</evidence>
<keyword evidence="11" id="KW-0067">ATP-binding</keyword>
<evidence type="ECO:0000313" key="16">
    <source>
        <dbReference type="EMBL" id="GJJ16138.1"/>
    </source>
</evidence>
<name>A0AAV5AU22_9AGAM</name>
<evidence type="ECO:0000256" key="11">
    <source>
        <dbReference type="ARBA" id="ARBA00022840"/>
    </source>
</evidence>
<evidence type="ECO:0000256" key="2">
    <source>
        <dbReference type="ARBA" id="ARBA00000198"/>
    </source>
</evidence>
<proteinExistence type="inferred from homology"/>
<dbReference type="PANTHER" id="PTHR20941:SF1">
    <property type="entry name" value="FOLIC ACID SYNTHESIS PROTEIN FOL1"/>
    <property type="match status" value="1"/>
</dbReference>
<dbReference type="PROSITE" id="PS50972">
    <property type="entry name" value="PTERIN_BINDING"/>
    <property type="match status" value="1"/>
</dbReference>
<dbReference type="PROSITE" id="PS00793">
    <property type="entry name" value="DHPS_2"/>
    <property type="match status" value="1"/>
</dbReference>
<reference evidence="16" key="1">
    <citation type="submission" date="2021-10" db="EMBL/GenBank/DDBJ databases">
        <title>De novo Genome Assembly of Clathrus columnatus (Basidiomycota, Fungi) Using Illumina and Nanopore Sequence Data.</title>
        <authorList>
            <person name="Ogiso-Tanaka E."/>
            <person name="Itagaki H."/>
            <person name="Hosoya T."/>
            <person name="Hosaka K."/>
        </authorList>
    </citation>
    <scope>NUCLEOTIDE SEQUENCE</scope>
    <source>
        <strain evidence="16">MO-923</strain>
    </source>
</reference>